<dbReference type="PANTHER" id="PTHR28559:SF1">
    <property type="entry name" value="DNA REPAIR PROTEIN XRCC4"/>
    <property type="match status" value="1"/>
</dbReference>
<dbReference type="GO" id="GO:0006303">
    <property type="term" value="P:double-strand break repair via nonhomologous end joining"/>
    <property type="evidence" value="ECO:0007669"/>
    <property type="project" value="TreeGrafter"/>
</dbReference>
<evidence type="ECO:0000313" key="11">
    <source>
        <dbReference type="Proteomes" id="UP000735302"/>
    </source>
</evidence>
<dbReference type="InterPro" id="IPR053961">
    <property type="entry name" value="XRCC4_N"/>
</dbReference>
<reference evidence="10 11" key="1">
    <citation type="journal article" date="2021" name="Elife">
        <title>Chloroplast acquisition without the gene transfer in kleptoplastic sea slugs, Plakobranchus ocellatus.</title>
        <authorList>
            <person name="Maeda T."/>
            <person name="Takahashi S."/>
            <person name="Yoshida T."/>
            <person name="Shimamura S."/>
            <person name="Takaki Y."/>
            <person name="Nagai Y."/>
            <person name="Toyoda A."/>
            <person name="Suzuki Y."/>
            <person name="Arimoto A."/>
            <person name="Ishii H."/>
            <person name="Satoh N."/>
            <person name="Nishiyama T."/>
            <person name="Hasebe M."/>
            <person name="Maruyama T."/>
            <person name="Minagawa J."/>
            <person name="Obokata J."/>
            <person name="Shigenobu S."/>
        </authorList>
    </citation>
    <scope>NUCLEOTIDE SEQUENCE [LARGE SCALE GENOMIC DNA]</scope>
</reference>
<dbReference type="AlphaFoldDB" id="A0AAV3ZFH0"/>
<dbReference type="SUPFAM" id="SSF58022">
    <property type="entry name" value="XRCC4, C-terminal oligomerization domain"/>
    <property type="match status" value="1"/>
</dbReference>
<sequence>MFETETENVALSEIDSETSSADGKIFLQTTVKDHGHEGYELVVLDGSSVWEGTISEYALDRQCETLKMDFNTYVKETTTALTKAAQSDMEYECIFKPQSSSSGQLTWKKIPEPKVKYNLGSVNLKKVPKPADKLISVLSQSISSIQSLQTQILSLQTDNERLAQERQNALKRLDKCVTAKDELEKDLFSKFVAVLNSKKERIRELEENSIMSQTEADPTEVTTPPVPSTSKTDLSSNKQNVSSSSNGIPGGDAESHAYDIDTDEESVPKKKKQPRKVETKQRQVAESSLNLGDDEEDDVIKPPVARRARKQPAKRETPAKPVLPRVSSISSAERENQLGSRRSSLRKSGSSKSNKSSDNLDPDDLMDDL</sequence>
<evidence type="ECO:0000313" key="10">
    <source>
        <dbReference type="EMBL" id="GFN93884.1"/>
    </source>
</evidence>
<evidence type="ECO:0000256" key="7">
    <source>
        <dbReference type="SAM" id="MobiDB-lite"/>
    </source>
</evidence>
<comment type="caution">
    <text evidence="10">The sequence shown here is derived from an EMBL/GenBank/DDBJ whole genome shotgun (WGS) entry which is preliminary data.</text>
</comment>
<dbReference type="Proteomes" id="UP000735302">
    <property type="component" value="Unassembled WGS sequence"/>
</dbReference>
<keyword evidence="5" id="KW-0539">Nucleus</keyword>
<feature type="compositionally biased region" description="Low complexity" evidence="7">
    <location>
        <begin position="338"/>
        <end position="359"/>
    </location>
</feature>
<keyword evidence="4" id="KW-0234">DNA repair</keyword>
<dbReference type="EMBL" id="BLXT01002372">
    <property type="protein sequence ID" value="GFN93884.1"/>
    <property type="molecule type" value="Genomic_DNA"/>
</dbReference>
<feature type="region of interest" description="Disordered" evidence="7">
    <location>
        <begin position="206"/>
        <end position="369"/>
    </location>
</feature>
<dbReference type="Gene3D" id="1.20.5.370">
    <property type="match status" value="1"/>
</dbReference>
<evidence type="ECO:0000256" key="6">
    <source>
        <dbReference type="ARBA" id="ARBA00025728"/>
    </source>
</evidence>
<dbReference type="CDD" id="cd22283">
    <property type="entry name" value="HD_XRCC4_N"/>
    <property type="match status" value="1"/>
</dbReference>
<dbReference type="Pfam" id="PF21924">
    <property type="entry name" value="XRCC4_CC"/>
    <property type="match status" value="1"/>
</dbReference>
<feature type="domain" description="XRCC4 coiled-coil" evidence="9">
    <location>
        <begin position="129"/>
        <end position="205"/>
    </location>
</feature>
<name>A0AAV3ZFH0_9GAST</name>
<dbReference type="SUPFAM" id="SSF50809">
    <property type="entry name" value="XRCC4, N-terminal domain"/>
    <property type="match status" value="1"/>
</dbReference>
<organism evidence="10 11">
    <name type="scientific">Plakobranchus ocellatus</name>
    <dbReference type="NCBI Taxonomy" id="259542"/>
    <lineage>
        <taxon>Eukaryota</taxon>
        <taxon>Metazoa</taxon>
        <taxon>Spiralia</taxon>
        <taxon>Lophotrochozoa</taxon>
        <taxon>Mollusca</taxon>
        <taxon>Gastropoda</taxon>
        <taxon>Heterobranchia</taxon>
        <taxon>Euthyneura</taxon>
        <taxon>Panpulmonata</taxon>
        <taxon>Sacoglossa</taxon>
        <taxon>Placobranchoidea</taxon>
        <taxon>Plakobranchidae</taxon>
        <taxon>Plakobranchus</taxon>
    </lineage>
</organism>
<feature type="compositionally biased region" description="Low complexity" evidence="7">
    <location>
        <begin position="214"/>
        <end position="246"/>
    </location>
</feature>
<dbReference type="InterPro" id="IPR038051">
    <property type="entry name" value="XRCC4-like_N_sf"/>
</dbReference>
<evidence type="ECO:0000256" key="2">
    <source>
        <dbReference type="ARBA" id="ARBA00022763"/>
    </source>
</evidence>
<keyword evidence="3" id="KW-0233">DNA recombination</keyword>
<dbReference type="InterPro" id="IPR010585">
    <property type="entry name" value="DNA_repair_prot_XRCC4"/>
</dbReference>
<dbReference type="Gene3D" id="2.170.210.10">
    <property type="entry name" value="DNA double-strand break repair and VJ recombination XRCC4, N-terminal"/>
    <property type="match status" value="1"/>
</dbReference>
<keyword evidence="2" id="KW-0227">DNA damage</keyword>
<evidence type="ECO:0000256" key="1">
    <source>
        <dbReference type="ARBA" id="ARBA00004123"/>
    </source>
</evidence>
<feature type="domain" description="XRCC4 N-terminal" evidence="8">
    <location>
        <begin position="25"/>
        <end position="125"/>
    </location>
</feature>
<dbReference type="GO" id="GO:0010165">
    <property type="term" value="P:response to X-ray"/>
    <property type="evidence" value="ECO:0007669"/>
    <property type="project" value="TreeGrafter"/>
</dbReference>
<proteinExistence type="inferred from homology"/>
<evidence type="ECO:0000259" key="8">
    <source>
        <dbReference type="Pfam" id="PF06632"/>
    </source>
</evidence>
<evidence type="ECO:0000259" key="9">
    <source>
        <dbReference type="Pfam" id="PF21924"/>
    </source>
</evidence>
<evidence type="ECO:0000256" key="4">
    <source>
        <dbReference type="ARBA" id="ARBA00023204"/>
    </source>
</evidence>
<dbReference type="GO" id="GO:0005958">
    <property type="term" value="C:DNA-dependent protein kinase-DNA ligase 4 complex"/>
    <property type="evidence" value="ECO:0007669"/>
    <property type="project" value="TreeGrafter"/>
</dbReference>
<dbReference type="GO" id="GO:0006310">
    <property type="term" value="P:DNA recombination"/>
    <property type="evidence" value="ECO:0007669"/>
    <property type="project" value="UniProtKB-KW"/>
</dbReference>
<feature type="compositionally biased region" description="Acidic residues" evidence="7">
    <location>
        <begin position="360"/>
        <end position="369"/>
    </location>
</feature>
<accession>A0AAV3ZFH0</accession>
<dbReference type="GO" id="GO:0032807">
    <property type="term" value="C:DNA ligase IV complex"/>
    <property type="evidence" value="ECO:0007669"/>
    <property type="project" value="TreeGrafter"/>
</dbReference>
<dbReference type="Pfam" id="PF06632">
    <property type="entry name" value="XRCC4"/>
    <property type="match status" value="1"/>
</dbReference>
<keyword evidence="11" id="KW-1185">Reference proteome</keyword>
<comment type="subcellular location">
    <subcellularLocation>
        <location evidence="1">Nucleus</location>
    </subcellularLocation>
</comment>
<gene>
    <name evidence="10" type="ORF">PoB_002039000</name>
</gene>
<comment type="similarity">
    <text evidence="6">Belongs to the XRCC4-XLF family. XRCC4 subfamily.</text>
</comment>
<dbReference type="InterPro" id="IPR053962">
    <property type="entry name" value="XRCC4_CC"/>
</dbReference>
<dbReference type="PANTHER" id="PTHR28559">
    <property type="entry name" value="DNA REPAIR PROTEIN XRCC4"/>
    <property type="match status" value="1"/>
</dbReference>
<dbReference type="GO" id="GO:0003677">
    <property type="term" value="F:DNA binding"/>
    <property type="evidence" value="ECO:0007669"/>
    <property type="project" value="InterPro"/>
</dbReference>
<dbReference type="InterPro" id="IPR014751">
    <property type="entry name" value="XRCC4-like_C"/>
</dbReference>
<evidence type="ECO:0000256" key="5">
    <source>
        <dbReference type="ARBA" id="ARBA00023242"/>
    </source>
</evidence>
<dbReference type="InterPro" id="IPR009089">
    <property type="entry name" value="XRCC4_N_sf"/>
</dbReference>
<evidence type="ECO:0000256" key="3">
    <source>
        <dbReference type="ARBA" id="ARBA00023172"/>
    </source>
</evidence>
<protein>
    <submittedName>
        <fullName evidence="10">DNA repair protein xrcc4</fullName>
    </submittedName>
</protein>